<keyword evidence="5 12" id="KW-0813">Transport</keyword>
<evidence type="ECO:0000256" key="12">
    <source>
        <dbReference type="RuleBase" id="RU363101"/>
    </source>
</evidence>
<dbReference type="NCBIfam" id="TIGR03141">
    <property type="entry name" value="cytochro_ccmD"/>
    <property type="match status" value="1"/>
</dbReference>
<evidence type="ECO:0000256" key="2">
    <source>
        <dbReference type="ARBA" id="ARBA00004377"/>
    </source>
</evidence>
<evidence type="ECO:0000313" key="14">
    <source>
        <dbReference type="Proteomes" id="UP001230207"/>
    </source>
</evidence>
<keyword evidence="6 12" id="KW-1003">Cell membrane</keyword>
<feature type="transmembrane region" description="Helical" evidence="12">
    <location>
        <begin position="6"/>
        <end position="28"/>
    </location>
</feature>
<name>A0ABU0BK29_9HYPH</name>
<reference evidence="13 14" key="1">
    <citation type="submission" date="2023-07" db="EMBL/GenBank/DDBJ databases">
        <title>Genomic Encyclopedia of Type Strains, Phase IV (KMG-IV): sequencing the most valuable type-strain genomes for metagenomic binning, comparative biology and taxonomic classification.</title>
        <authorList>
            <person name="Goeker M."/>
        </authorList>
    </citation>
    <scope>NUCLEOTIDE SEQUENCE [LARGE SCALE GENOMIC DNA]</scope>
    <source>
        <strain evidence="13 14">DSM 1112</strain>
    </source>
</reference>
<dbReference type="EMBL" id="JAUSVF010000001">
    <property type="protein sequence ID" value="MDQ0318036.1"/>
    <property type="molecule type" value="Genomic_DNA"/>
</dbReference>
<evidence type="ECO:0000256" key="5">
    <source>
        <dbReference type="ARBA" id="ARBA00022448"/>
    </source>
</evidence>
<organism evidence="13 14">
    <name type="scientific">Pararhizobium capsulatum DSM 1112</name>
    <dbReference type="NCBI Taxonomy" id="1121113"/>
    <lineage>
        <taxon>Bacteria</taxon>
        <taxon>Pseudomonadati</taxon>
        <taxon>Pseudomonadota</taxon>
        <taxon>Alphaproteobacteria</taxon>
        <taxon>Hyphomicrobiales</taxon>
        <taxon>Rhizobiaceae</taxon>
        <taxon>Rhizobium/Agrobacterium group</taxon>
        <taxon>Pararhizobium</taxon>
    </lineage>
</organism>
<keyword evidence="9 12" id="KW-0201">Cytochrome c-type biogenesis</keyword>
<evidence type="ECO:0000256" key="11">
    <source>
        <dbReference type="ARBA" id="ARBA00023136"/>
    </source>
</evidence>
<evidence type="ECO:0000256" key="7">
    <source>
        <dbReference type="ARBA" id="ARBA00022519"/>
    </source>
</evidence>
<keyword evidence="7 12" id="KW-0997">Cell inner membrane</keyword>
<dbReference type="InterPro" id="IPR007078">
    <property type="entry name" value="Haem_export_protD_CcmD"/>
</dbReference>
<evidence type="ECO:0000256" key="9">
    <source>
        <dbReference type="ARBA" id="ARBA00022748"/>
    </source>
</evidence>
<evidence type="ECO:0000256" key="1">
    <source>
        <dbReference type="ARBA" id="ARBA00002442"/>
    </source>
</evidence>
<evidence type="ECO:0000256" key="4">
    <source>
        <dbReference type="ARBA" id="ARBA00016461"/>
    </source>
</evidence>
<evidence type="ECO:0000256" key="6">
    <source>
        <dbReference type="ARBA" id="ARBA00022475"/>
    </source>
</evidence>
<evidence type="ECO:0000313" key="13">
    <source>
        <dbReference type="EMBL" id="MDQ0318036.1"/>
    </source>
</evidence>
<protein>
    <recommendedName>
        <fullName evidence="4 12">Heme exporter protein D</fullName>
    </recommendedName>
</protein>
<sequence>MSGHLAYVAASYGAATILILALIGWVFLDGRARRRELKTLEDAGIRRRSEGKPTS</sequence>
<comment type="similarity">
    <text evidence="3 12">Belongs to the CcmD/CycX/HelD family.</text>
</comment>
<keyword evidence="11 12" id="KW-0472">Membrane</keyword>
<keyword evidence="14" id="KW-1185">Reference proteome</keyword>
<keyword evidence="8 12" id="KW-0812">Transmembrane</keyword>
<gene>
    <name evidence="13" type="ORF">QO002_000174</name>
</gene>
<comment type="caution">
    <text evidence="13">The sequence shown here is derived from an EMBL/GenBank/DDBJ whole genome shotgun (WGS) entry which is preliminary data.</text>
</comment>
<evidence type="ECO:0000256" key="3">
    <source>
        <dbReference type="ARBA" id="ARBA00008741"/>
    </source>
</evidence>
<evidence type="ECO:0000256" key="10">
    <source>
        <dbReference type="ARBA" id="ARBA00022989"/>
    </source>
</evidence>
<accession>A0ABU0BK29</accession>
<dbReference type="Proteomes" id="UP001230207">
    <property type="component" value="Unassembled WGS sequence"/>
</dbReference>
<comment type="function">
    <text evidence="1 12">Required for the export of heme to the periplasm for the biogenesis of c-type cytochromes.</text>
</comment>
<comment type="subcellular location">
    <subcellularLocation>
        <location evidence="2 12">Cell inner membrane</location>
        <topology evidence="2 12">Single-pass membrane protein</topology>
    </subcellularLocation>
</comment>
<dbReference type="Pfam" id="PF04995">
    <property type="entry name" value="CcmD"/>
    <property type="match status" value="1"/>
</dbReference>
<keyword evidence="10 12" id="KW-1133">Transmembrane helix</keyword>
<proteinExistence type="inferred from homology"/>
<evidence type="ECO:0000256" key="8">
    <source>
        <dbReference type="ARBA" id="ARBA00022692"/>
    </source>
</evidence>
<dbReference type="RefSeq" id="WP_307225754.1">
    <property type="nucleotide sequence ID" value="NZ_JAUSVF010000001.1"/>
</dbReference>